<dbReference type="PRINTS" id="PR00929">
    <property type="entry name" value="ATHOOK"/>
</dbReference>
<dbReference type="EMBL" id="NAJN01002076">
    <property type="protein sequence ID" value="TKA58178.1"/>
    <property type="molecule type" value="Genomic_DNA"/>
</dbReference>
<proteinExistence type="predicted"/>
<dbReference type="Proteomes" id="UP000308768">
    <property type="component" value="Unassembled WGS sequence"/>
</dbReference>
<organism evidence="2 3">
    <name type="scientific">Cryomyces minteri</name>
    <dbReference type="NCBI Taxonomy" id="331657"/>
    <lineage>
        <taxon>Eukaryota</taxon>
        <taxon>Fungi</taxon>
        <taxon>Dikarya</taxon>
        <taxon>Ascomycota</taxon>
        <taxon>Pezizomycotina</taxon>
        <taxon>Dothideomycetes</taxon>
        <taxon>Dothideomycetes incertae sedis</taxon>
        <taxon>Cryomyces</taxon>
    </lineage>
</organism>
<dbReference type="AlphaFoldDB" id="A0A4U0W7H0"/>
<name>A0A4U0W7H0_9PEZI</name>
<protein>
    <submittedName>
        <fullName evidence="2">Uncharacterized protein</fullName>
    </submittedName>
</protein>
<feature type="non-terminal residue" evidence="2">
    <location>
        <position position="272"/>
    </location>
</feature>
<dbReference type="Pfam" id="PF02178">
    <property type="entry name" value="AT_hook"/>
    <property type="match status" value="2"/>
</dbReference>
<feature type="region of interest" description="Disordered" evidence="1">
    <location>
        <begin position="203"/>
        <end position="223"/>
    </location>
</feature>
<feature type="compositionally biased region" description="Polar residues" evidence="1">
    <location>
        <begin position="103"/>
        <end position="118"/>
    </location>
</feature>
<comment type="caution">
    <text evidence="2">The sequence shown here is derived from an EMBL/GenBank/DDBJ whole genome shotgun (WGS) entry which is preliminary data.</text>
</comment>
<accession>A0A4U0W7H0</accession>
<evidence type="ECO:0000313" key="3">
    <source>
        <dbReference type="Proteomes" id="UP000308768"/>
    </source>
</evidence>
<feature type="region of interest" description="Disordered" evidence="1">
    <location>
        <begin position="68"/>
        <end position="153"/>
    </location>
</feature>
<dbReference type="InterPro" id="IPR017956">
    <property type="entry name" value="AT_hook_DNA-bd_motif"/>
</dbReference>
<dbReference type="OrthoDB" id="5371646at2759"/>
<evidence type="ECO:0000313" key="2">
    <source>
        <dbReference type="EMBL" id="TKA58178.1"/>
    </source>
</evidence>
<dbReference type="GO" id="GO:0003677">
    <property type="term" value="F:DNA binding"/>
    <property type="evidence" value="ECO:0007669"/>
    <property type="project" value="InterPro"/>
</dbReference>
<feature type="compositionally biased region" description="Low complexity" evidence="1">
    <location>
        <begin position="68"/>
        <end position="81"/>
    </location>
</feature>
<evidence type="ECO:0000256" key="1">
    <source>
        <dbReference type="SAM" id="MobiDB-lite"/>
    </source>
</evidence>
<keyword evidence="3" id="KW-1185">Reference proteome</keyword>
<dbReference type="STRING" id="331657.A0A4U0W7H0"/>
<feature type="region of interest" description="Disordered" evidence="1">
    <location>
        <begin position="248"/>
        <end position="272"/>
    </location>
</feature>
<sequence>MDLPPERPWNGYEKVELLTEIIKAANVSSDFLMRIIGEAQISPNWAEIPLPAGRSLRSSQNIYQELLAASSPQSRSRPAKAQIPASETSRKRPLSLAFDAPTLTPTNRTIQPRPTASGLSDPAYSADSQPKRKRGRPTNEEKQARAAAAAAAAAAGAVRREDYAPPMGGPPSPLASGLEFATRGVAPDHASADAAIPALLSAAETGSETSTGQKKRGRPSKADIAARNAVATAAAALDETALHGSAGIVVRDSQDTMTAPGPSAPEEADTHT</sequence>
<reference evidence="2 3" key="1">
    <citation type="submission" date="2017-03" db="EMBL/GenBank/DDBJ databases">
        <title>Genomes of endolithic fungi from Antarctica.</title>
        <authorList>
            <person name="Coleine C."/>
            <person name="Masonjones S."/>
            <person name="Stajich J.E."/>
        </authorList>
    </citation>
    <scope>NUCLEOTIDE SEQUENCE [LARGE SCALE GENOMIC DNA]</scope>
    <source>
        <strain evidence="2 3">CCFEE 5187</strain>
    </source>
</reference>
<gene>
    <name evidence="2" type="ORF">B0A49_11509</name>
</gene>